<dbReference type="AlphaFoldDB" id="F2L5Q1"/>
<keyword evidence="1" id="KW-1133">Transmembrane helix</keyword>
<sequence length="376" mass="40986">METIARYAIALEIPALALAVFTRRPELLPAVIFPIALLALFYLVYARGWRVEVSAQIEKRELKVEDQLSLRIEARSDVPGVLLYSALDDRRLVATEPPAGALYLSRKSSATASAIAGLPGRYPVSGVDWAFYPLTLSRPVRGQTPAGEVEVRPYLAKAGLRAAAASLGMPRAPGPLAGPHSTEFLEVREYRPGDPYKLINWKAYARTGLLYVNEKLREGHSTLYVVLDASSSCRADAVGHGASIALSLAYAAVEAKLPVGLFVIPSGVLLPPTDSPAGLKLIREALMRLDLKPPRYSPAPPRADTYVYISCRPQAEYIERLCLSARNVLVVEVAPARGAFAEIAKLFASRRERVLCADKIVWSPPLEPPTRVLARL</sequence>
<dbReference type="InterPro" id="IPR002881">
    <property type="entry name" value="DUF58"/>
</dbReference>
<dbReference type="STRING" id="999630.TUZN_2140"/>
<dbReference type="EMBL" id="CP002590">
    <property type="protein sequence ID" value="AEA13597.1"/>
    <property type="molecule type" value="Genomic_DNA"/>
</dbReference>
<dbReference type="GeneID" id="10361650"/>
<dbReference type="Proteomes" id="UP000008138">
    <property type="component" value="Chromosome"/>
</dbReference>
<evidence type="ECO:0000313" key="3">
    <source>
        <dbReference type="EMBL" id="AEA13597.1"/>
    </source>
</evidence>
<reference evidence="3 4" key="1">
    <citation type="journal article" date="2011" name="J. Bacteriol.">
        <title>Complete genome sequence of the thermoacidophilic crenarchaeon Thermoproteus uzoniensis 768-20.</title>
        <authorList>
            <person name="Mardanov A.V."/>
            <person name="Gumerov V.M."/>
            <person name="Beletsky A.V."/>
            <person name="Prokofeva M.I."/>
            <person name="Bonch-Osmolovskaya E.A."/>
            <person name="Ravin N.V."/>
            <person name="Skryabin K.G."/>
        </authorList>
    </citation>
    <scope>NUCLEOTIDE SEQUENCE [LARGE SCALE GENOMIC DNA]</scope>
    <source>
        <strain evidence="3 4">768-20</strain>
    </source>
</reference>
<organism evidence="3 4">
    <name type="scientific">Thermoproteus uzoniensis (strain 768-20)</name>
    <dbReference type="NCBI Taxonomy" id="999630"/>
    <lineage>
        <taxon>Archaea</taxon>
        <taxon>Thermoproteota</taxon>
        <taxon>Thermoprotei</taxon>
        <taxon>Thermoproteales</taxon>
        <taxon>Thermoproteaceae</taxon>
        <taxon>Thermoproteus</taxon>
    </lineage>
</organism>
<dbReference type="RefSeq" id="WP_013680932.1">
    <property type="nucleotide sequence ID" value="NC_015315.1"/>
</dbReference>
<protein>
    <submittedName>
        <fullName evidence="3">PepX related from Caldicellulosiruptor saccharolyticus</fullName>
    </submittedName>
</protein>
<feature type="domain" description="DUF58" evidence="2">
    <location>
        <begin position="186"/>
        <end position="290"/>
    </location>
</feature>
<dbReference type="PANTHER" id="PTHR33608">
    <property type="entry name" value="BLL2464 PROTEIN"/>
    <property type="match status" value="1"/>
</dbReference>
<name>F2L5Q1_THEU7</name>
<dbReference type="KEGG" id="tuz:TUZN_2140"/>
<keyword evidence="1" id="KW-0812">Transmembrane</keyword>
<evidence type="ECO:0000256" key="1">
    <source>
        <dbReference type="SAM" id="Phobius"/>
    </source>
</evidence>
<dbReference type="HOGENOM" id="CLU_734922_0_0_2"/>
<dbReference type="PANTHER" id="PTHR33608:SF6">
    <property type="entry name" value="BLL2464 PROTEIN"/>
    <property type="match status" value="1"/>
</dbReference>
<keyword evidence="4" id="KW-1185">Reference proteome</keyword>
<accession>F2L5Q1</accession>
<evidence type="ECO:0000259" key="2">
    <source>
        <dbReference type="Pfam" id="PF01882"/>
    </source>
</evidence>
<dbReference type="Pfam" id="PF01882">
    <property type="entry name" value="DUF58"/>
    <property type="match status" value="1"/>
</dbReference>
<evidence type="ECO:0000313" key="4">
    <source>
        <dbReference type="Proteomes" id="UP000008138"/>
    </source>
</evidence>
<feature type="transmembrane region" description="Helical" evidence="1">
    <location>
        <begin position="27"/>
        <end position="45"/>
    </location>
</feature>
<gene>
    <name evidence="3" type="ordered locus">TUZN_2140</name>
</gene>
<dbReference type="eggNOG" id="arCOG02742">
    <property type="taxonomic scope" value="Archaea"/>
</dbReference>
<keyword evidence="1" id="KW-0472">Membrane</keyword>
<proteinExistence type="predicted"/>
<reference key="2">
    <citation type="submission" date="2011-03" db="EMBL/GenBank/DDBJ databases">
        <title>Complete genome sequence of the thermoacidophilic crenarchaeon Thermoproteus uzoniensis 768-20.</title>
        <authorList>
            <person name="Mardanov A.V."/>
            <person name="Gumerov V.M."/>
            <person name="Beletsky A.V."/>
            <person name="Prokofeva M.I."/>
            <person name="Bonch-Osmolovskaya E.A."/>
            <person name="Ravin N.V."/>
            <person name="Skryabin K.G."/>
        </authorList>
    </citation>
    <scope>NUCLEOTIDE SEQUENCE</scope>
    <source>
        <strain>768-20</strain>
    </source>
</reference>
<dbReference type="OrthoDB" id="31512at2157"/>